<keyword evidence="1" id="KW-1133">Transmembrane helix</keyword>
<dbReference type="PANTHER" id="PTHR14549:SF2">
    <property type="entry name" value="TRANSMEMBRANE PROTEIN 223"/>
    <property type="match status" value="1"/>
</dbReference>
<dbReference type="PANTHER" id="PTHR14549">
    <property type="entry name" value="TRANSMEMBRANE PROTEIN 223"/>
    <property type="match status" value="1"/>
</dbReference>
<dbReference type="GeneID" id="100368000"/>
<dbReference type="Pfam" id="PF06979">
    <property type="entry name" value="TMEM70"/>
    <property type="match status" value="1"/>
</dbReference>
<feature type="transmembrane region" description="Helical" evidence="1">
    <location>
        <begin position="104"/>
        <end position="128"/>
    </location>
</feature>
<keyword evidence="1" id="KW-0472">Membrane</keyword>
<protein>
    <submittedName>
        <fullName evidence="3">Transmembrane protein 223-like</fullName>
    </submittedName>
</protein>
<dbReference type="RefSeq" id="XP_002739255.2">
    <property type="nucleotide sequence ID" value="XM_002739209.2"/>
</dbReference>
<evidence type="ECO:0000256" key="1">
    <source>
        <dbReference type="SAM" id="Phobius"/>
    </source>
</evidence>
<gene>
    <name evidence="3" type="primary">LOC100368000</name>
</gene>
<keyword evidence="2" id="KW-1185">Reference proteome</keyword>
<feature type="transmembrane region" description="Helical" evidence="1">
    <location>
        <begin position="173"/>
        <end position="192"/>
    </location>
</feature>
<dbReference type="InterPro" id="IPR026100">
    <property type="entry name" value="Tmem223"/>
</dbReference>
<dbReference type="Proteomes" id="UP000694865">
    <property type="component" value="Unplaced"/>
</dbReference>
<reference evidence="3" key="1">
    <citation type="submission" date="2025-08" db="UniProtKB">
        <authorList>
            <consortium name="RefSeq"/>
        </authorList>
    </citation>
    <scope>IDENTIFICATION</scope>
    <source>
        <tissue evidence="3">Testes</tissue>
    </source>
</reference>
<evidence type="ECO:0000313" key="2">
    <source>
        <dbReference type="Proteomes" id="UP000694865"/>
    </source>
</evidence>
<keyword evidence="1" id="KW-0812">Transmembrane</keyword>
<name>A0ABM0GX32_SACKO</name>
<accession>A0ABM0GX32</accession>
<sequence length="277" mass="31976">MYLITSFARKAARSCLTLHLTNGCSTTSVSSRRSLTTTLAMTSTTTRTLRTAFQHMCTRNAHRQSVFLKRMNLRHYYGRHNMEQGLPDTNIVKDILLYENKNFVFYRVIGITAVIQYILCLYAAHVVYNGMRDTRYAEMSIYGDKRPPPEKRKKISYFGFNIELGSSTWKNCLTVGCAGFGGLIMAAIWMYSRRSVHQLVLRRGGQNCTVVPFGFFGRPFHFTVPVKSMSCRQTRDQVDTHLPIKIKRYSLFFLLDKKGKFYNAKLFDFTVGMRRVV</sequence>
<organism evidence="2 3">
    <name type="scientific">Saccoglossus kowalevskii</name>
    <name type="common">Acorn worm</name>
    <dbReference type="NCBI Taxonomy" id="10224"/>
    <lineage>
        <taxon>Eukaryota</taxon>
        <taxon>Metazoa</taxon>
        <taxon>Hemichordata</taxon>
        <taxon>Enteropneusta</taxon>
        <taxon>Harrimaniidae</taxon>
        <taxon>Saccoglossus</taxon>
    </lineage>
</organism>
<dbReference type="InterPro" id="IPR045325">
    <property type="entry name" value="TMEM70/TMEM186/TMEM223"/>
</dbReference>
<evidence type="ECO:0000313" key="3">
    <source>
        <dbReference type="RefSeq" id="XP_002739255.2"/>
    </source>
</evidence>
<proteinExistence type="predicted"/>